<dbReference type="SUPFAM" id="SSF54373">
    <property type="entry name" value="FAD-linked reductases, C-terminal domain"/>
    <property type="match status" value="1"/>
</dbReference>
<comment type="caution">
    <text evidence="4">The sequence shown here is derived from an EMBL/GenBank/DDBJ whole genome shotgun (WGS) entry which is preliminary data.</text>
</comment>
<dbReference type="InterPro" id="IPR006076">
    <property type="entry name" value="FAD-dep_OxRdtase"/>
</dbReference>
<dbReference type="GO" id="GO:0008718">
    <property type="term" value="F:D-amino-acid dehydrogenase activity"/>
    <property type="evidence" value="ECO:0007669"/>
    <property type="project" value="TreeGrafter"/>
</dbReference>
<dbReference type="GO" id="GO:0055130">
    <property type="term" value="P:D-alanine catabolic process"/>
    <property type="evidence" value="ECO:0007669"/>
    <property type="project" value="TreeGrafter"/>
</dbReference>
<reference evidence="4 5" key="1">
    <citation type="submission" date="2020-07" db="EMBL/GenBank/DDBJ databases">
        <title>Endozoicomonas sp. nov., isolated from sediment.</title>
        <authorList>
            <person name="Gu T."/>
        </authorList>
    </citation>
    <scope>NUCLEOTIDE SEQUENCE [LARGE SCALE GENOMIC DNA]</scope>
    <source>
        <strain evidence="4 5">SM1973</strain>
    </source>
</reference>
<keyword evidence="5" id="KW-1185">Reference proteome</keyword>
<dbReference type="Proteomes" id="UP000569732">
    <property type="component" value="Unassembled WGS sequence"/>
</dbReference>
<feature type="domain" description="FAD dependent oxidoreductase" evidence="3">
    <location>
        <begin position="2"/>
        <end position="390"/>
    </location>
</feature>
<gene>
    <name evidence="4" type="ORF">H0A36_12245</name>
</gene>
<dbReference type="InterPro" id="IPR036188">
    <property type="entry name" value="FAD/NAD-bd_sf"/>
</dbReference>
<evidence type="ECO:0000256" key="1">
    <source>
        <dbReference type="ARBA" id="ARBA00009410"/>
    </source>
</evidence>
<dbReference type="Gene3D" id="3.50.50.60">
    <property type="entry name" value="FAD/NAD(P)-binding domain"/>
    <property type="match status" value="2"/>
</dbReference>
<dbReference type="GO" id="GO:0005886">
    <property type="term" value="C:plasma membrane"/>
    <property type="evidence" value="ECO:0007669"/>
    <property type="project" value="TreeGrafter"/>
</dbReference>
<dbReference type="PANTHER" id="PTHR13847">
    <property type="entry name" value="SARCOSINE DEHYDROGENASE-RELATED"/>
    <property type="match status" value="1"/>
</dbReference>
<protein>
    <submittedName>
        <fullName evidence="4">FAD-dependent oxidoreductase</fullName>
    </submittedName>
</protein>
<evidence type="ECO:0000256" key="2">
    <source>
        <dbReference type="ARBA" id="ARBA00023002"/>
    </source>
</evidence>
<dbReference type="EMBL" id="JACCKB010000017">
    <property type="protein sequence ID" value="NYZ66782.1"/>
    <property type="molecule type" value="Genomic_DNA"/>
</dbReference>
<evidence type="ECO:0000313" key="4">
    <source>
        <dbReference type="EMBL" id="NYZ66782.1"/>
    </source>
</evidence>
<dbReference type="AlphaFoldDB" id="A0A853I5B9"/>
<keyword evidence="2" id="KW-0560">Oxidoreductase</keyword>
<dbReference type="SUPFAM" id="SSF51905">
    <property type="entry name" value="FAD/NAD(P)-binding domain"/>
    <property type="match status" value="1"/>
</dbReference>
<comment type="similarity">
    <text evidence="1">Belongs to the DadA oxidoreductase family.</text>
</comment>
<evidence type="ECO:0000313" key="5">
    <source>
        <dbReference type="Proteomes" id="UP000569732"/>
    </source>
</evidence>
<sequence>MKVAVVGAGVIGLSSAWMLLQQGFEVELLDQATEPATGCSHANGGQLSYHYNSPINQPGLLRQLPLAILGKDPTLAITHEAGFDFLCWGLKLLACSRRAQTQKSSLAMQQLGIRSGELMTSLQHQLGLSFDFRPASGKLYLYFDQKNLSQACDNAVGQQLSSKQLQDVPGIHGQAANAIGALIQRGDESGDAALFCQQMYTRLQQQQGFRSRLASPVTDIRIASGRVLGLSTPTGSVHADHYLIACGCSSVQLARKVGIKLPIYPMKGYSLTVPATDKCPDISITDTKRKIVYCRLGNRLRIAGVAEFSGWGSSIRSAAINNMLSAARQLLPEAGNYNQILQQWCGLRPVTPDSLPLIGQTKIANLWLNTGHGMLGWTHALSSAELICQLITSSIGTEDTPFNAQRF</sequence>
<dbReference type="GO" id="GO:0005737">
    <property type="term" value="C:cytoplasm"/>
    <property type="evidence" value="ECO:0007669"/>
    <property type="project" value="TreeGrafter"/>
</dbReference>
<dbReference type="RefSeq" id="WP_180568807.1">
    <property type="nucleotide sequence ID" value="NZ_JACCKB010000017.1"/>
</dbReference>
<dbReference type="Pfam" id="PF01266">
    <property type="entry name" value="DAO"/>
    <property type="match status" value="1"/>
</dbReference>
<name>A0A853I5B9_9GAMM</name>
<organism evidence="4 5">
    <name type="scientific">Spartinivicinus marinus</name>
    <dbReference type="NCBI Taxonomy" id="2994442"/>
    <lineage>
        <taxon>Bacteria</taxon>
        <taxon>Pseudomonadati</taxon>
        <taxon>Pseudomonadota</taxon>
        <taxon>Gammaproteobacteria</taxon>
        <taxon>Oceanospirillales</taxon>
        <taxon>Zooshikellaceae</taxon>
        <taxon>Spartinivicinus</taxon>
    </lineage>
</organism>
<proteinExistence type="inferred from homology"/>
<accession>A0A853I5B9</accession>
<dbReference type="Gene3D" id="3.30.9.10">
    <property type="entry name" value="D-Amino Acid Oxidase, subunit A, domain 2"/>
    <property type="match status" value="1"/>
</dbReference>
<evidence type="ECO:0000259" key="3">
    <source>
        <dbReference type="Pfam" id="PF01266"/>
    </source>
</evidence>
<dbReference type="PANTHER" id="PTHR13847:SF280">
    <property type="entry name" value="D-AMINO ACID DEHYDROGENASE"/>
    <property type="match status" value="1"/>
</dbReference>